<keyword evidence="3" id="KW-1185">Reference proteome</keyword>
<dbReference type="InterPro" id="IPR054235">
    <property type="entry name" value="DUF6962"/>
</dbReference>
<keyword evidence="1" id="KW-0472">Membrane</keyword>
<feature type="transmembrane region" description="Helical" evidence="1">
    <location>
        <begin position="43"/>
        <end position="61"/>
    </location>
</feature>
<dbReference type="RefSeq" id="WP_248943365.1">
    <property type="nucleotide sequence ID" value="NZ_JAKIKS010000260.1"/>
</dbReference>
<dbReference type="EMBL" id="JAKIKS010000260">
    <property type="protein sequence ID" value="MCL1127941.1"/>
    <property type="molecule type" value="Genomic_DNA"/>
</dbReference>
<feature type="transmembrane region" description="Helical" evidence="1">
    <location>
        <begin position="157"/>
        <end position="175"/>
    </location>
</feature>
<comment type="caution">
    <text evidence="2">The sequence shown here is derived from an EMBL/GenBank/DDBJ whole genome shotgun (WGS) entry which is preliminary data.</text>
</comment>
<evidence type="ECO:0000256" key="1">
    <source>
        <dbReference type="SAM" id="Phobius"/>
    </source>
</evidence>
<evidence type="ECO:0000313" key="2">
    <source>
        <dbReference type="EMBL" id="MCL1127941.1"/>
    </source>
</evidence>
<feature type="transmembrane region" description="Helical" evidence="1">
    <location>
        <begin position="129"/>
        <end position="150"/>
    </location>
</feature>
<feature type="transmembrane region" description="Helical" evidence="1">
    <location>
        <begin position="73"/>
        <end position="94"/>
    </location>
</feature>
<keyword evidence="1" id="KW-1133">Transmembrane helix</keyword>
<protein>
    <recommendedName>
        <fullName evidence="4">GGDEF domain-containing protein</fullName>
    </recommendedName>
</protein>
<evidence type="ECO:0008006" key="4">
    <source>
        <dbReference type="Google" id="ProtNLM"/>
    </source>
</evidence>
<keyword evidence="1" id="KW-0812">Transmembrane</keyword>
<name>A0ABT0LLA4_9GAMM</name>
<reference evidence="2 3" key="1">
    <citation type="submission" date="2022-01" db="EMBL/GenBank/DDBJ databases">
        <title>Whole genome-based taxonomy of the Shewanellaceae.</title>
        <authorList>
            <person name="Martin-Rodriguez A.J."/>
        </authorList>
    </citation>
    <scope>NUCLEOTIDE SEQUENCE [LARGE SCALE GENOMIC DNA]</scope>
    <source>
        <strain evidence="2 3">DSM 17177</strain>
    </source>
</reference>
<dbReference type="Proteomes" id="UP001203423">
    <property type="component" value="Unassembled WGS sequence"/>
</dbReference>
<sequence>MSFIDSPIEQMTALTDAMLVILAIASAIYIQRISHKDEWKAKLWVWVFSLLAIASLLGTIVHGLDMPQILYHYLWYPLFVSLSMMIVLFVIATINDIWGEQTSRRILFIMLSIGAACSIVFIWKETFLVFIIYELVGMSFAFAGYLWLAYRGLLKGAGFMAAAVFVTIMAAGIQASQQRLFTSIFSLDHNGVFHLVQMVGVILFVLGLRKALLYENDSSDNKKAE</sequence>
<accession>A0ABT0LLA4</accession>
<feature type="transmembrane region" description="Helical" evidence="1">
    <location>
        <begin position="106"/>
        <end position="123"/>
    </location>
</feature>
<gene>
    <name evidence="2" type="ORF">L2764_26690</name>
</gene>
<feature type="transmembrane region" description="Helical" evidence="1">
    <location>
        <begin position="12"/>
        <end position="31"/>
    </location>
</feature>
<dbReference type="Pfam" id="PF22285">
    <property type="entry name" value="DUF6962"/>
    <property type="match status" value="1"/>
</dbReference>
<organism evidence="2 3">
    <name type="scientific">Shewanella surugensis</name>
    <dbReference type="NCBI Taxonomy" id="212020"/>
    <lineage>
        <taxon>Bacteria</taxon>
        <taxon>Pseudomonadati</taxon>
        <taxon>Pseudomonadota</taxon>
        <taxon>Gammaproteobacteria</taxon>
        <taxon>Alteromonadales</taxon>
        <taxon>Shewanellaceae</taxon>
        <taxon>Shewanella</taxon>
    </lineage>
</organism>
<feature type="transmembrane region" description="Helical" evidence="1">
    <location>
        <begin position="195"/>
        <end position="213"/>
    </location>
</feature>
<proteinExistence type="predicted"/>
<evidence type="ECO:0000313" key="3">
    <source>
        <dbReference type="Proteomes" id="UP001203423"/>
    </source>
</evidence>